<accession>A0A133NAR7</accession>
<dbReference type="Proteomes" id="UP000070646">
    <property type="component" value="Unassembled WGS sequence"/>
</dbReference>
<dbReference type="RefSeq" id="WP_060794903.1">
    <property type="nucleotide sequence ID" value="NZ_KQ956181.1"/>
</dbReference>
<dbReference type="EMBL" id="LRPU01000035">
    <property type="protein sequence ID" value="KXA13387.1"/>
    <property type="molecule type" value="Genomic_DNA"/>
</dbReference>
<dbReference type="AlphaFoldDB" id="A0A133NAR7"/>
<name>A0A133NAR7_CLOPF</name>
<reference evidence="1 2" key="1">
    <citation type="submission" date="2016-01" db="EMBL/GenBank/DDBJ databases">
        <authorList>
            <person name="Oliw E.H."/>
        </authorList>
    </citation>
    <scope>NUCLEOTIDE SEQUENCE [LARGE SCALE GENOMIC DNA]</scope>
    <source>
        <strain evidence="1 2">MJR7757A</strain>
    </source>
</reference>
<proteinExistence type="predicted"/>
<organism evidence="1 2">
    <name type="scientific">Clostridium perfringens</name>
    <dbReference type="NCBI Taxonomy" id="1502"/>
    <lineage>
        <taxon>Bacteria</taxon>
        <taxon>Bacillati</taxon>
        <taxon>Bacillota</taxon>
        <taxon>Clostridia</taxon>
        <taxon>Eubacteriales</taxon>
        <taxon>Clostridiaceae</taxon>
        <taxon>Clostridium</taxon>
    </lineage>
</organism>
<gene>
    <name evidence="1" type="ORF">HMPREF3222_00849</name>
</gene>
<evidence type="ECO:0000313" key="2">
    <source>
        <dbReference type="Proteomes" id="UP000070646"/>
    </source>
</evidence>
<comment type="caution">
    <text evidence="1">The sequence shown here is derived from an EMBL/GenBank/DDBJ whole genome shotgun (WGS) entry which is preliminary data.</text>
</comment>
<sequence length="107" mass="12892">MNFQKRQELIKDIILRELRVEYEYDFSHMLEEEEKKHIEAIEKTKELLDIIRSKLDKEGQEALIQLIDLKDVIAVQEGDYYFERGVRVGLTDLSYLKKYFNFFNIGN</sequence>
<evidence type="ECO:0000313" key="1">
    <source>
        <dbReference type="EMBL" id="KXA13387.1"/>
    </source>
</evidence>
<protein>
    <submittedName>
        <fullName evidence="1">Uncharacterized protein</fullName>
    </submittedName>
</protein>
<dbReference type="PATRIC" id="fig|1502.174.peg.860"/>